<gene>
    <name evidence="6" type="ORF">Gotri_000026</name>
</gene>
<accession>A0A7J9FTK0</accession>
<proteinExistence type="inferred from homology"/>
<organism evidence="6 7">
    <name type="scientific">Gossypium trilobum</name>
    <dbReference type="NCBI Taxonomy" id="34281"/>
    <lineage>
        <taxon>Eukaryota</taxon>
        <taxon>Viridiplantae</taxon>
        <taxon>Streptophyta</taxon>
        <taxon>Embryophyta</taxon>
        <taxon>Tracheophyta</taxon>
        <taxon>Spermatophyta</taxon>
        <taxon>Magnoliopsida</taxon>
        <taxon>eudicotyledons</taxon>
        <taxon>Gunneridae</taxon>
        <taxon>Pentapetalae</taxon>
        <taxon>rosids</taxon>
        <taxon>malvids</taxon>
        <taxon>Malvales</taxon>
        <taxon>Malvaceae</taxon>
        <taxon>Malvoideae</taxon>
        <taxon>Gossypium</taxon>
    </lineage>
</organism>
<evidence type="ECO:0000256" key="4">
    <source>
        <dbReference type="ARBA" id="ARBA00022729"/>
    </source>
</evidence>
<name>A0A7J9FTK0_9ROSI</name>
<keyword evidence="3" id="KW-0964">Secreted</keyword>
<evidence type="ECO:0000256" key="5">
    <source>
        <dbReference type="SAM" id="SignalP"/>
    </source>
</evidence>
<evidence type="ECO:0000313" key="7">
    <source>
        <dbReference type="Proteomes" id="UP000593568"/>
    </source>
</evidence>
<dbReference type="Pfam" id="PF24300">
    <property type="entry name" value="KWL1"/>
    <property type="match status" value="1"/>
</dbReference>
<evidence type="ECO:0000256" key="2">
    <source>
        <dbReference type="ARBA" id="ARBA00005592"/>
    </source>
</evidence>
<dbReference type="Gene3D" id="2.40.40.10">
    <property type="entry name" value="RlpA-like domain"/>
    <property type="match status" value="1"/>
</dbReference>
<feature type="signal peptide" evidence="5">
    <location>
        <begin position="1"/>
        <end position="25"/>
    </location>
</feature>
<sequence>MIALVSSFAPIASAMMIPMWGLISAEEVALHLYEETASPHALFGGDGGDRSKCDEQSHDNFERIVALSIGWYDGGSRCGKMIRIMVSNGKSVTAKVVDECDSMHGCDEAHA</sequence>
<dbReference type="InterPro" id="IPR036908">
    <property type="entry name" value="RlpA-like_sf"/>
</dbReference>
<keyword evidence="4 5" id="KW-0732">Signal</keyword>
<feature type="chain" id="PRO_5029911793" evidence="5">
    <location>
        <begin position="26"/>
        <end position="111"/>
    </location>
</feature>
<dbReference type="GO" id="GO:0005576">
    <property type="term" value="C:extracellular region"/>
    <property type="evidence" value="ECO:0007669"/>
    <property type="project" value="UniProtKB-SubCell"/>
</dbReference>
<comment type="subcellular location">
    <subcellularLocation>
        <location evidence="1">Secreted</location>
    </subcellularLocation>
</comment>
<dbReference type="PANTHER" id="PTHR33191">
    <property type="entry name" value="RIPENING-RELATED PROTEIN 2-RELATED"/>
    <property type="match status" value="1"/>
</dbReference>
<dbReference type="SUPFAM" id="SSF50685">
    <property type="entry name" value="Barwin-like endoglucanases"/>
    <property type="match status" value="1"/>
</dbReference>
<protein>
    <submittedName>
        <fullName evidence="6">Uncharacterized protein</fullName>
    </submittedName>
</protein>
<comment type="caution">
    <text evidence="6">The sequence shown here is derived from an EMBL/GenBank/DDBJ whole genome shotgun (WGS) entry which is preliminary data.</text>
</comment>
<evidence type="ECO:0000256" key="3">
    <source>
        <dbReference type="ARBA" id="ARBA00022525"/>
    </source>
</evidence>
<dbReference type="Proteomes" id="UP000593568">
    <property type="component" value="Unassembled WGS sequence"/>
</dbReference>
<reference evidence="6 7" key="1">
    <citation type="journal article" date="2019" name="Genome Biol. Evol.">
        <title>Insights into the evolution of the New World diploid cottons (Gossypium, subgenus Houzingenia) based on genome sequencing.</title>
        <authorList>
            <person name="Grover C.E."/>
            <person name="Arick M.A. 2nd"/>
            <person name="Thrash A."/>
            <person name="Conover J.L."/>
            <person name="Sanders W.S."/>
            <person name="Peterson D.G."/>
            <person name="Frelichowski J.E."/>
            <person name="Scheffler J.A."/>
            <person name="Scheffler B.E."/>
            <person name="Wendel J.F."/>
        </authorList>
    </citation>
    <scope>NUCLEOTIDE SEQUENCE [LARGE SCALE GENOMIC DNA]</scope>
    <source>
        <strain evidence="6">8</strain>
        <tissue evidence="6">Leaf</tissue>
    </source>
</reference>
<dbReference type="EMBL" id="JABEZW010228195">
    <property type="protein sequence ID" value="MBA0788647.1"/>
    <property type="molecule type" value="Genomic_DNA"/>
</dbReference>
<dbReference type="AlphaFoldDB" id="A0A7J9FTK0"/>
<evidence type="ECO:0000256" key="1">
    <source>
        <dbReference type="ARBA" id="ARBA00004613"/>
    </source>
</evidence>
<evidence type="ECO:0000313" key="6">
    <source>
        <dbReference type="EMBL" id="MBA0788647.1"/>
    </source>
</evidence>
<dbReference type="PANTHER" id="PTHR33191:SF9">
    <property type="entry name" value="RIPENING-RELATED PROTEIN 2-RELATED"/>
    <property type="match status" value="1"/>
</dbReference>
<dbReference type="InterPro" id="IPR039271">
    <property type="entry name" value="Kiwellin-like"/>
</dbReference>
<keyword evidence="7" id="KW-1185">Reference proteome</keyword>
<comment type="similarity">
    <text evidence="2">Belongs to the kiwellin family.</text>
</comment>